<dbReference type="GO" id="GO:0000981">
    <property type="term" value="F:DNA-binding transcription factor activity, RNA polymerase II-specific"/>
    <property type="evidence" value="ECO:0007669"/>
    <property type="project" value="InterPro"/>
</dbReference>
<sequence>MASVHDSSPSGESARASTSQEPFPGDEGSLPNLNRREQADSGDGEVGPSDGTPSRKKAAGGKRSASGAVKLDKNGNPKKKRKQLVACDSCRLRRVKCDKADMHGGPCSECIKKTITCTDTYVKNKPKIVRGGKLISQAKKMYGEGLDNDGNPVPDYEEGGEPYLPVPAPIEPPAFSFQHQQQQLAMNQLTPDVSDHLIRIFFEVFQPQCPLVDEDYFLQSWQAAGRDSSNLTPALECLALAIQAWAARFTDHVSVIGSNGPTLAELRNGVGQDFTRVGKLREGFAQGVLQRAIETVDRRAGLRTASTACCSALVLLEFLVTWDDVARKSNAGRYLLSSACEHLRNLQLGECDDPTEPPVPPERASNGTLLWMVYTRDALGAMLGGRSCALSDDDLNSLSDLFNSPITADVISYVSSSDPRMLSGLAVASIFRFCVTSVRSTVARLTGPLARRQRLSAQVVHEIWSEIDESARYGAIFRQSVERATFGTDAPKTDVWFRDLTAMKSQHTLGIHLALSARLREEESKQQEADPDYLNMLRRLKQQSDHRLFRVAREYCHILSAYGGNLVFSATVTPEYSAHYLEALVDTPAWEQGGPGDWTWAVKNEEVARCIDVIQLAGWCWSGYDMVIERARRAIKEQHILLNQSGLLHPQQPAHAAPARPAYPPHANGDPSSQHNGWSRASQESLPQPDWYGSAGPLPQPPFLSVSGPPENMHLGPGPLHPLHGQASPPPPPQLFAQSARALPPLRAPPPQPNPYHQPSRPGDIDSQHMRLPSLSDYRTSPSASASPASRTNLPSLSSYSHPPAPPRPPQ</sequence>
<dbReference type="Gene3D" id="4.10.240.10">
    <property type="entry name" value="Zn(2)-C6 fungal-type DNA-binding domain"/>
    <property type="match status" value="1"/>
</dbReference>
<accession>A0A9P6VXV3</accession>
<dbReference type="PANTHER" id="PTHR31668">
    <property type="entry name" value="GLUCOSE TRANSPORT TRANSCRIPTION REGULATOR RGT1-RELATED-RELATED"/>
    <property type="match status" value="1"/>
</dbReference>
<keyword evidence="1" id="KW-0479">Metal-binding</keyword>
<gene>
    <name evidence="8" type="ORF">C6P46_006969</name>
</gene>
<evidence type="ECO:0000313" key="8">
    <source>
        <dbReference type="EMBL" id="KAG0656763.1"/>
    </source>
</evidence>
<feature type="compositionally biased region" description="Pro residues" evidence="6">
    <location>
        <begin position="746"/>
        <end position="756"/>
    </location>
</feature>
<dbReference type="CDD" id="cd00067">
    <property type="entry name" value="GAL4"/>
    <property type="match status" value="1"/>
</dbReference>
<dbReference type="Pfam" id="PF00172">
    <property type="entry name" value="Zn_clus"/>
    <property type="match status" value="1"/>
</dbReference>
<dbReference type="InterPro" id="IPR001138">
    <property type="entry name" value="Zn2Cys6_DnaBD"/>
</dbReference>
<dbReference type="PROSITE" id="PS00463">
    <property type="entry name" value="ZN2_CY6_FUNGAL_1"/>
    <property type="match status" value="1"/>
</dbReference>
<dbReference type="OrthoDB" id="39175at2759"/>
<feature type="region of interest" description="Disordered" evidence="6">
    <location>
        <begin position="650"/>
        <end position="811"/>
    </location>
</feature>
<dbReference type="InterPro" id="IPR007219">
    <property type="entry name" value="XnlR_reg_dom"/>
</dbReference>
<dbReference type="CDD" id="cd12148">
    <property type="entry name" value="fungal_TF_MHR"/>
    <property type="match status" value="1"/>
</dbReference>
<feature type="domain" description="Zn(2)-C6 fungal-type" evidence="7">
    <location>
        <begin position="86"/>
        <end position="119"/>
    </location>
</feature>
<dbReference type="EMBL" id="PUHQ01000092">
    <property type="protein sequence ID" value="KAG0656763.1"/>
    <property type="molecule type" value="Genomic_DNA"/>
</dbReference>
<dbReference type="PANTHER" id="PTHR31668:SF26">
    <property type="entry name" value="GLUCOSE TRANSPORT TRANSCRIPTION REGULATOR RGT1-RELATED"/>
    <property type="match status" value="1"/>
</dbReference>
<dbReference type="PROSITE" id="PS50048">
    <property type="entry name" value="ZN2_CY6_FUNGAL_2"/>
    <property type="match status" value="1"/>
</dbReference>
<feature type="region of interest" description="Disordered" evidence="6">
    <location>
        <begin position="1"/>
        <end position="83"/>
    </location>
</feature>
<dbReference type="InterPro" id="IPR050797">
    <property type="entry name" value="Carb_Metab_Trans_Reg"/>
</dbReference>
<evidence type="ECO:0000256" key="6">
    <source>
        <dbReference type="SAM" id="MobiDB-lite"/>
    </source>
</evidence>
<feature type="compositionally biased region" description="Polar residues" evidence="6">
    <location>
        <begin position="791"/>
        <end position="801"/>
    </location>
</feature>
<feature type="compositionally biased region" description="Low complexity" evidence="6">
    <location>
        <begin position="650"/>
        <end position="660"/>
    </location>
</feature>
<dbReference type="AlphaFoldDB" id="A0A9P6VXV3"/>
<keyword evidence="5" id="KW-0539">Nucleus</keyword>
<dbReference type="GO" id="GO:0008270">
    <property type="term" value="F:zinc ion binding"/>
    <property type="evidence" value="ECO:0007669"/>
    <property type="project" value="InterPro"/>
</dbReference>
<evidence type="ECO:0000259" key="7">
    <source>
        <dbReference type="PROSITE" id="PS50048"/>
    </source>
</evidence>
<dbReference type="Pfam" id="PF04082">
    <property type="entry name" value="Fungal_trans"/>
    <property type="match status" value="1"/>
</dbReference>
<evidence type="ECO:0000256" key="4">
    <source>
        <dbReference type="ARBA" id="ARBA00023163"/>
    </source>
</evidence>
<protein>
    <recommendedName>
        <fullName evidence="7">Zn(2)-C6 fungal-type domain-containing protein</fullName>
    </recommendedName>
</protein>
<dbReference type="GO" id="GO:0006351">
    <property type="term" value="P:DNA-templated transcription"/>
    <property type="evidence" value="ECO:0007669"/>
    <property type="project" value="InterPro"/>
</dbReference>
<dbReference type="Proteomes" id="UP000777482">
    <property type="component" value="Unassembled WGS sequence"/>
</dbReference>
<evidence type="ECO:0000256" key="3">
    <source>
        <dbReference type="ARBA" id="ARBA00023125"/>
    </source>
</evidence>
<feature type="compositionally biased region" description="Low complexity" evidence="6">
    <location>
        <begin position="781"/>
        <end position="790"/>
    </location>
</feature>
<dbReference type="SUPFAM" id="SSF57701">
    <property type="entry name" value="Zn2/Cys6 DNA-binding domain"/>
    <property type="match status" value="1"/>
</dbReference>
<feature type="compositionally biased region" description="Polar residues" evidence="6">
    <location>
        <begin position="670"/>
        <end position="686"/>
    </location>
</feature>
<keyword evidence="3" id="KW-0238">DNA-binding</keyword>
<evidence type="ECO:0000313" key="9">
    <source>
        <dbReference type="Proteomes" id="UP000777482"/>
    </source>
</evidence>
<feature type="compositionally biased region" description="Low complexity" evidence="6">
    <location>
        <begin position="714"/>
        <end position="725"/>
    </location>
</feature>
<comment type="caution">
    <text evidence="8">The sequence shown here is derived from an EMBL/GenBank/DDBJ whole genome shotgun (WGS) entry which is preliminary data.</text>
</comment>
<dbReference type="GO" id="GO:0003677">
    <property type="term" value="F:DNA binding"/>
    <property type="evidence" value="ECO:0007669"/>
    <property type="project" value="UniProtKB-KW"/>
</dbReference>
<dbReference type="SMART" id="SM00066">
    <property type="entry name" value="GAL4"/>
    <property type="match status" value="1"/>
</dbReference>
<keyword evidence="9" id="KW-1185">Reference proteome</keyword>
<evidence type="ECO:0000256" key="1">
    <source>
        <dbReference type="ARBA" id="ARBA00022723"/>
    </source>
</evidence>
<organism evidence="8 9">
    <name type="scientific">Rhodotorula mucilaginosa</name>
    <name type="common">Yeast</name>
    <name type="synonym">Rhodotorula rubra</name>
    <dbReference type="NCBI Taxonomy" id="5537"/>
    <lineage>
        <taxon>Eukaryota</taxon>
        <taxon>Fungi</taxon>
        <taxon>Dikarya</taxon>
        <taxon>Basidiomycota</taxon>
        <taxon>Pucciniomycotina</taxon>
        <taxon>Microbotryomycetes</taxon>
        <taxon>Sporidiobolales</taxon>
        <taxon>Sporidiobolaceae</taxon>
        <taxon>Rhodotorula</taxon>
    </lineage>
</organism>
<dbReference type="InterPro" id="IPR036864">
    <property type="entry name" value="Zn2-C6_fun-type_DNA-bd_sf"/>
</dbReference>
<keyword evidence="2" id="KW-0805">Transcription regulation</keyword>
<name>A0A9P6VXV3_RHOMI</name>
<keyword evidence="4" id="KW-0804">Transcription</keyword>
<evidence type="ECO:0000256" key="2">
    <source>
        <dbReference type="ARBA" id="ARBA00023015"/>
    </source>
</evidence>
<evidence type="ECO:0000256" key="5">
    <source>
        <dbReference type="ARBA" id="ARBA00023242"/>
    </source>
</evidence>
<feature type="compositionally biased region" description="Polar residues" evidence="6">
    <location>
        <begin position="1"/>
        <end position="21"/>
    </location>
</feature>
<reference evidence="8 9" key="1">
    <citation type="submission" date="2020-11" db="EMBL/GenBank/DDBJ databases">
        <title>Kefir isolates.</title>
        <authorList>
            <person name="Marcisauskas S."/>
            <person name="Kim Y."/>
            <person name="Blasche S."/>
        </authorList>
    </citation>
    <scope>NUCLEOTIDE SEQUENCE [LARGE SCALE GENOMIC DNA]</scope>
    <source>
        <strain evidence="8 9">KR</strain>
    </source>
</reference>
<proteinExistence type="predicted"/>